<dbReference type="Pfam" id="PF00582">
    <property type="entry name" value="Usp"/>
    <property type="match status" value="1"/>
</dbReference>
<evidence type="ECO:0000313" key="4">
    <source>
        <dbReference type="Proteomes" id="UP001166304"/>
    </source>
</evidence>
<accession>A0AA41KB37</accession>
<dbReference type="InterPro" id="IPR006015">
    <property type="entry name" value="Universal_stress_UspA"/>
</dbReference>
<evidence type="ECO:0000313" key="3">
    <source>
        <dbReference type="EMBL" id="MBV0900520.1"/>
    </source>
</evidence>
<dbReference type="PANTHER" id="PTHR46268">
    <property type="entry name" value="STRESS RESPONSE PROTEIN NHAX"/>
    <property type="match status" value="1"/>
</dbReference>
<gene>
    <name evidence="3" type="ORF">KTS37_01855</name>
</gene>
<proteinExistence type="inferred from homology"/>
<name>A0AA41KB37_9EURY</name>
<dbReference type="InterPro" id="IPR014729">
    <property type="entry name" value="Rossmann-like_a/b/a_fold"/>
</dbReference>
<evidence type="ECO:0000256" key="1">
    <source>
        <dbReference type="ARBA" id="ARBA00008791"/>
    </source>
</evidence>
<protein>
    <submittedName>
        <fullName evidence="3">Universal stress protein</fullName>
    </submittedName>
</protein>
<dbReference type="AlphaFoldDB" id="A0AA41KB37"/>
<sequence length="143" mass="15368">MYDSVLVATDGSSGTKETLAHATAIARDNDATLHGLYVVDKRLYLAADKDDQDDVRQSLEEEGDIALDDIAVGGEESGLDVVTRMEEGIPHKTIIDYVEEAGVDLVVMGTHGRTGRDRVANLGSVTERVVQNAPVPVLVVHIE</sequence>
<organism evidence="3 4">
    <name type="scientific">Haloarcula salina</name>
    <dbReference type="NCBI Taxonomy" id="1429914"/>
    <lineage>
        <taxon>Archaea</taxon>
        <taxon>Methanobacteriati</taxon>
        <taxon>Methanobacteriota</taxon>
        <taxon>Stenosarchaea group</taxon>
        <taxon>Halobacteria</taxon>
        <taxon>Halobacteriales</taxon>
        <taxon>Haloarculaceae</taxon>
        <taxon>Haloarcula</taxon>
    </lineage>
</organism>
<dbReference type="Gene3D" id="3.40.50.620">
    <property type="entry name" value="HUPs"/>
    <property type="match status" value="1"/>
</dbReference>
<comment type="similarity">
    <text evidence="1">Belongs to the universal stress protein A family.</text>
</comment>
<dbReference type="PIRSF" id="PIRSF006276">
    <property type="entry name" value="UspA"/>
    <property type="match status" value="1"/>
</dbReference>
<comment type="caution">
    <text evidence="3">The sequence shown here is derived from an EMBL/GenBank/DDBJ whole genome shotgun (WGS) entry which is preliminary data.</text>
</comment>
<keyword evidence="4" id="KW-1185">Reference proteome</keyword>
<dbReference type="RefSeq" id="WP_162412187.1">
    <property type="nucleotide sequence ID" value="NZ_JAHQXE010000001.1"/>
</dbReference>
<dbReference type="InterPro" id="IPR006016">
    <property type="entry name" value="UspA"/>
</dbReference>
<dbReference type="Proteomes" id="UP001166304">
    <property type="component" value="Unassembled WGS sequence"/>
</dbReference>
<dbReference type="PANTHER" id="PTHR46268:SF6">
    <property type="entry name" value="UNIVERSAL STRESS PROTEIN UP12"/>
    <property type="match status" value="1"/>
</dbReference>
<dbReference type="CDD" id="cd00293">
    <property type="entry name" value="USP-like"/>
    <property type="match status" value="1"/>
</dbReference>
<feature type="domain" description="UspA" evidence="2">
    <location>
        <begin position="1"/>
        <end position="141"/>
    </location>
</feature>
<dbReference type="SUPFAM" id="SSF52402">
    <property type="entry name" value="Adenine nucleotide alpha hydrolases-like"/>
    <property type="match status" value="1"/>
</dbReference>
<dbReference type="PRINTS" id="PR01438">
    <property type="entry name" value="UNVRSLSTRESS"/>
</dbReference>
<reference evidence="3" key="1">
    <citation type="submission" date="2021-06" db="EMBL/GenBank/DDBJ databases">
        <title>New haloarchaea isolates fom saline soil.</title>
        <authorList>
            <person name="Duran-Viseras A."/>
            <person name="Sanchez-Porro C.S."/>
            <person name="Ventosa A."/>
        </authorList>
    </citation>
    <scope>NUCLEOTIDE SEQUENCE</scope>
    <source>
        <strain evidence="3">JCM 18369</strain>
    </source>
</reference>
<dbReference type="EMBL" id="JAHQXE010000001">
    <property type="protein sequence ID" value="MBV0900520.1"/>
    <property type="molecule type" value="Genomic_DNA"/>
</dbReference>
<evidence type="ECO:0000259" key="2">
    <source>
        <dbReference type="Pfam" id="PF00582"/>
    </source>
</evidence>